<protein>
    <submittedName>
        <fullName evidence="1">Uncharacterized protein</fullName>
    </submittedName>
</protein>
<proteinExistence type="predicted"/>
<name>A0A087VZ51_ECHMU</name>
<evidence type="ECO:0000313" key="1">
    <source>
        <dbReference type="EMBL" id="CDI97626.1"/>
    </source>
</evidence>
<dbReference type="InterPro" id="IPR036322">
    <property type="entry name" value="WD40_repeat_dom_sf"/>
</dbReference>
<dbReference type="EMBL" id="LN902844">
    <property type="protein sequence ID" value="CDI97626.1"/>
    <property type="molecule type" value="Genomic_DNA"/>
</dbReference>
<dbReference type="Proteomes" id="UP000017246">
    <property type="component" value="Unassembled WGS sequence"/>
</dbReference>
<accession>A0A087VZ51</accession>
<evidence type="ECO:0000313" key="2">
    <source>
        <dbReference type="Proteomes" id="UP000017246"/>
    </source>
</evidence>
<dbReference type="SUPFAM" id="SSF50978">
    <property type="entry name" value="WD40 repeat-like"/>
    <property type="match status" value="1"/>
</dbReference>
<dbReference type="AlphaFoldDB" id="A0A087VZ51"/>
<reference evidence="1" key="1">
    <citation type="journal article" date="2013" name="Nature">
        <title>The genomes of four tapeworm species reveal adaptations to parasitism.</title>
        <authorList>
            <person name="Tsai I.J."/>
            <person name="Zarowiecki M."/>
            <person name="Holroyd N."/>
            <person name="Garciarrubio A."/>
            <person name="Sanchez-Flores A."/>
            <person name="Brooks K.L."/>
            <person name="Tracey A."/>
            <person name="Bobes R.J."/>
            <person name="Fragoso G."/>
            <person name="Sciutto E."/>
            <person name="Aslett M."/>
            <person name="Beasley H."/>
            <person name="Bennett H.M."/>
            <person name="Cai J."/>
            <person name="Camicia F."/>
            <person name="Clark R."/>
            <person name="Cucher M."/>
            <person name="De Silva N."/>
            <person name="Day T.A."/>
            <person name="Deplazes P."/>
            <person name="Estrada K."/>
            <person name="Fernandez C."/>
            <person name="Holland P.W."/>
            <person name="Hou J."/>
            <person name="Hu S."/>
            <person name="Huckvale T."/>
            <person name="Hung S.S."/>
            <person name="Kamenetzky L."/>
            <person name="Keane J.A."/>
            <person name="Kiss F."/>
            <person name="Koziol U."/>
            <person name="Lambert O."/>
            <person name="Liu K."/>
            <person name="Luo X."/>
            <person name="Luo Y."/>
            <person name="Macchiaroli N."/>
            <person name="Nichol S."/>
            <person name="Paps J."/>
            <person name="Parkinson J."/>
            <person name="Pouchkina-Stantcheva N."/>
            <person name="Riddiford N."/>
            <person name="Rosenzvit M."/>
            <person name="Salinas G."/>
            <person name="Wasmuth J.D."/>
            <person name="Zamanian M."/>
            <person name="Zheng Y."/>
            <person name="Cai X."/>
            <person name="Soberon X."/>
            <person name="Olson P.D."/>
            <person name="Laclette J.P."/>
            <person name="Brehm K."/>
            <person name="Berriman M."/>
            <person name="Garciarrubio A."/>
            <person name="Bobes R.J."/>
            <person name="Fragoso G."/>
            <person name="Sanchez-Flores A."/>
            <person name="Estrada K."/>
            <person name="Cevallos M.A."/>
            <person name="Morett E."/>
            <person name="Gonzalez V."/>
            <person name="Portillo T."/>
            <person name="Ochoa-Leyva A."/>
            <person name="Jose M.V."/>
            <person name="Sciutto E."/>
            <person name="Landa A."/>
            <person name="Jimenez L."/>
            <person name="Valdes V."/>
            <person name="Carrero J.C."/>
            <person name="Larralde C."/>
            <person name="Morales-Montor J."/>
            <person name="Limon-Lason J."/>
            <person name="Soberon X."/>
            <person name="Laclette J.P."/>
        </authorList>
    </citation>
    <scope>NUCLEOTIDE SEQUENCE [LARGE SCALE GENOMIC DNA]</scope>
</reference>
<gene>
    <name evidence="1" type="ORF">EmuJ_000141600</name>
</gene>
<sequence>MPRVSLSKFSQPIFTAVGSAAYLQNMRKLDAYVAVGKAFSLLSFTSAKSELELIRFGGADASDIAHLQCLLSPNNERSGVIVGRVDGSVELWEDRQPKSAAVVYKESKGAVESGLPPRPVVDFPSHSFVATAMEKCGAIGIWQLQTGELVNILECPAWIGLFLSLYVHPVDERHIATLTNIRNMIDLCVKDTVTRMPCRSAKDGPPPALETSSFPQIPSPAYRSLPRFSVLVDSSRRQSRALIVRREAALQAGIVGCTPPSHGLCQTEKAKGLAYCDMCA</sequence>
<reference evidence="1" key="2">
    <citation type="submission" date="2015-11" db="EMBL/GenBank/DDBJ databases">
        <authorList>
            <person name="Zhang Y."/>
            <person name="Guo Z."/>
        </authorList>
    </citation>
    <scope>NUCLEOTIDE SEQUENCE</scope>
</reference>
<keyword evidence="2" id="KW-1185">Reference proteome</keyword>
<dbReference type="OrthoDB" id="128867at2759"/>
<organism evidence="1 2">
    <name type="scientific">Echinococcus multilocularis</name>
    <name type="common">Fox tapeworm</name>
    <dbReference type="NCBI Taxonomy" id="6211"/>
    <lineage>
        <taxon>Eukaryota</taxon>
        <taxon>Metazoa</taxon>
        <taxon>Spiralia</taxon>
        <taxon>Lophotrochozoa</taxon>
        <taxon>Platyhelminthes</taxon>
        <taxon>Cestoda</taxon>
        <taxon>Eucestoda</taxon>
        <taxon>Cyclophyllidea</taxon>
        <taxon>Taeniidae</taxon>
        <taxon>Echinococcus</taxon>
    </lineage>
</organism>